<feature type="region of interest" description="Disordered" evidence="2">
    <location>
        <begin position="144"/>
        <end position="169"/>
    </location>
</feature>
<dbReference type="InterPro" id="IPR029039">
    <property type="entry name" value="Flavoprotein-like_sf"/>
</dbReference>
<dbReference type="GO" id="GO:0050660">
    <property type="term" value="F:flavin adenine dinucleotide binding"/>
    <property type="evidence" value="ECO:0007669"/>
    <property type="project" value="TreeGrafter"/>
</dbReference>
<evidence type="ECO:0000313" key="4">
    <source>
        <dbReference type="EMBL" id="OWZ09859.1"/>
    </source>
</evidence>
<dbReference type="STRING" id="4795.A0A225VY21"/>
<feature type="region of interest" description="Disordered" evidence="2">
    <location>
        <begin position="1"/>
        <end position="31"/>
    </location>
</feature>
<dbReference type="PRINTS" id="PR00369">
    <property type="entry name" value="FLAVODOXIN"/>
</dbReference>
<dbReference type="SUPFAM" id="SSF52218">
    <property type="entry name" value="Flavoproteins"/>
    <property type="match status" value="2"/>
</dbReference>
<dbReference type="GO" id="GO:0005829">
    <property type="term" value="C:cytosol"/>
    <property type="evidence" value="ECO:0007669"/>
    <property type="project" value="TreeGrafter"/>
</dbReference>
<evidence type="ECO:0000256" key="2">
    <source>
        <dbReference type="SAM" id="MobiDB-lite"/>
    </source>
</evidence>
<dbReference type="Gene3D" id="3.40.50.360">
    <property type="match status" value="1"/>
</dbReference>
<protein>
    <submittedName>
        <fullName evidence="4">NADPH-cytochrome P450 reductase</fullName>
    </submittedName>
</protein>
<evidence type="ECO:0000313" key="5">
    <source>
        <dbReference type="Proteomes" id="UP000198211"/>
    </source>
</evidence>
<dbReference type="OrthoDB" id="1856718at2759"/>
<keyword evidence="1" id="KW-0285">Flavoprotein</keyword>
<accession>A0A225VY21</accession>
<name>A0A225VY21_9STRA</name>
<dbReference type="GO" id="GO:0016491">
    <property type="term" value="F:oxidoreductase activity"/>
    <property type="evidence" value="ECO:0007669"/>
    <property type="project" value="TreeGrafter"/>
</dbReference>
<dbReference type="InterPro" id="IPR008254">
    <property type="entry name" value="Flavodoxin/NO_synth"/>
</dbReference>
<comment type="caution">
    <text evidence="4">The sequence shown here is derived from an EMBL/GenBank/DDBJ whole genome shotgun (WGS) entry which is preliminary data.</text>
</comment>
<reference evidence="5" key="1">
    <citation type="submission" date="2017-03" db="EMBL/GenBank/DDBJ databases">
        <title>Phytopthora megakarya and P. palmivora, two closely related causual agents of cacao black pod achieved similar genome size and gene model numbers by different mechanisms.</title>
        <authorList>
            <person name="Ali S."/>
            <person name="Shao J."/>
            <person name="Larry D.J."/>
            <person name="Kronmiller B."/>
            <person name="Shen D."/>
            <person name="Strem M.D."/>
            <person name="Melnick R.L."/>
            <person name="Guiltinan M.J."/>
            <person name="Tyler B.M."/>
            <person name="Meinhardt L.W."/>
            <person name="Bailey B.A."/>
        </authorList>
    </citation>
    <scope>NUCLEOTIDE SEQUENCE [LARGE SCALE GENOMIC DNA]</scope>
    <source>
        <strain evidence="5">zdho120</strain>
    </source>
</reference>
<evidence type="ECO:0000256" key="1">
    <source>
        <dbReference type="ARBA" id="ARBA00022630"/>
    </source>
</evidence>
<gene>
    <name evidence="4" type="ORF">PHMEG_00017370</name>
</gene>
<dbReference type="PANTHER" id="PTHR19384">
    <property type="entry name" value="NITRIC OXIDE SYNTHASE-RELATED"/>
    <property type="match status" value="1"/>
</dbReference>
<dbReference type="AlphaFoldDB" id="A0A225VY21"/>
<dbReference type="PANTHER" id="PTHR19384:SF17">
    <property type="entry name" value="NADPH--CYTOCHROME P450 REDUCTASE"/>
    <property type="match status" value="1"/>
</dbReference>
<evidence type="ECO:0000259" key="3">
    <source>
        <dbReference type="PROSITE" id="PS50902"/>
    </source>
</evidence>
<feature type="domain" description="Flavodoxin-like" evidence="3">
    <location>
        <begin position="51"/>
        <end position="283"/>
    </location>
</feature>
<proteinExistence type="predicted"/>
<dbReference type="EMBL" id="NBNE01002640">
    <property type="protein sequence ID" value="OWZ09859.1"/>
    <property type="molecule type" value="Genomic_DNA"/>
</dbReference>
<keyword evidence="5" id="KW-1185">Reference proteome</keyword>
<organism evidence="4 5">
    <name type="scientific">Phytophthora megakarya</name>
    <dbReference type="NCBI Taxonomy" id="4795"/>
    <lineage>
        <taxon>Eukaryota</taxon>
        <taxon>Sar</taxon>
        <taxon>Stramenopiles</taxon>
        <taxon>Oomycota</taxon>
        <taxon>Peronosporomycetes</taxon>
        <taxon>Peronosporales</taxon>
        <taxon>Peronosporaceae</taxon>
        <taxon>Phytophthora</taxon>
    </lineage>
</organism>
<dbReference type="Proteomes" id="UP000198211">
    <property type="component" value="Unassembled WGS sequence"/>
</dbReference>
<sequence>MSTTTTLPPRLASGDIGSSDSKPQKHRRRSHRLSLIDWRGNSVPASSITHVDVFLGSLTDISEQLASSLAESATQRGAEVTLQSLEEFKPELYIDRSSTLRSSSRLAIFVVSTHVAGKSSPNAENFLQWLREASTKVYSSIEPIDPINPNEGNEYRLPEASAPPKSSFPNSSLHNLQFTPSRPQRGHRHSSLTDTLINFGANWRRSFRSRATTTPNKTEGILQGFQYAVFGVGNSRYHTCNATAKYIDSRLQELGGVRVCHVGLGDVSKDIEGVFVKWEYRLMQTVSSAPNSNSTDADTPELRPKAALPNVTGIAGISISEEPAKSFHGPSLADLELPSAVVSRHDHKLRHRRYSSATTILRNQKIGRTFDPSGSMPPLTDHFR</sequence>
<dbReference type="InterPro" id="IPR001094">
    <property type="entry name" value="Flavdoxin-like"/>
</dbReference>
<dbReference type="Pfam" id="PF00258">
    <property type="entry name" value="Flavodoxin_1"/>
    <property type="match status" value="1"/>
</dbReference>
<dbReference type="PROSITE" id="PS50902">
    <property type="entry name" value="FLAVODOXIN_LIKE"/>
    <property type="match status" value="1"/>
</dbReference>
<dbReference type="GO" id="GO:0010181">
    <property type="term" value="F:FMN binding"/>
    <property type="evidence" value="ECO:0007669"/>
    <property type="project" value="InterPro"/>
</dbReference>